<proteinExistence type="predicted"/>
<feature type="chain" id="PRO_5020715246" evidence="1">
    <location>
        <begin position="23"/>
        <end position="203"/>
    </location>
</feature>
<dbReference type="AlphaFoldDB" id="A0A4S4MW12"/>
<gene>
    <name evidence="2" type="ORF">EUX98_g3647</name>
</gene>
<feature type="signal peptide" evidence="1">
    <location>
        <begin position="1"/>
        <end position="22"/>
    </location>
</feature>
<comment type="caution">
    <text evidence="2">The sequence shown here is derived from an EMBL/GenBank/DDBJ whole genome shotgun (WGS) entry which is preliminary data.</text>
</comment>
<keyword evidence="3" id="KW-1185">Reference proteome</keyword>
<name>A0A4S4MW12_9APHY</name>
<dbReference type="EMBL" id="SGPM01000077">
    <property type="protein sequence ID" value="THH30532.1"/>
    <property type="molecule type" value="Genomic_DNA"/>
</dbReference>
<sequence length="203" mass="20771">MFFTKAAIPALAIFGLATTVLASPNPITVTDVVVPTIPIDVSVPIDIADGAVSPTLFRRDDLVLSAVQGVVDNVAPLVSNLTKAVSVTDINAAVESIVDLLVNAQVDITGLVGVNVSADVSAIVSASVSLIVELLNALSIKDVLDLPIVTKIDGALSAYLTALTQVQSDIGVTIGKGIPIANLDIFGALKLVLTGQVLDLVQL</sequence>
<keyword evidence="1" id="KW-0732">Signal</keyword>
<evidence type="ECO:0000256" key="1">
    <source>
        <dbReference type="SAM" id="SignalP"/>
    </source>
</evidence>
<dbReference type="OrthoDB" id="3309585at2759"/>
<organism evidence="2 3">
    <name type="scientific">Antrodiella citrinella</name>
    <dbReference type="NCBI Taxonomy" id="2447956"/>
    <lineage>
        <taxon>Eukaryota</taxon>
        <taxon>Fungi</taxon>
        <taxon>Dikarya</taxon>
        <taxon>Basidiomycota</taxon>
        <taxon>Agaricomycotina</taxon>
        <taxon>Agaricomycetes</taxon>
        <taxon>Polyporales</taxon>
        <taxon>Steccherinaceae</taxon>
        <taxon>Antrodiella</taxon>
    </lineage>
</organism>
<reference evidence="2 3" key="1">
    <citation type="submission" date="2019-02" db="EMBL/GenBank/DDBJ databases">
        <title>Genome sequencing of the rare red list fungi Antrodiella citrinella (Flaviporus citrinellus).</title>
        <authorList>
            <person name="Buettner E."/>
            <person name="Kellner H."/>
        </authorList>
    </citation>
    <scope>NUCLEOTIDE SEQUENCE [LARGE SCALE GENOMIC DNA]</scope>
    <source>
        <strain evidence="2 3">DSM 108506</strain>
    </source>
</reference>
<accession>A0A4S4MW12</accession>
<protein>
    <submittedName>
        <fullName evidence="2">Uncharacterized protein</fullName>
    </submittedName>
</protein>
<dbReference type="Proteomes" id="UP000308730">
    <property type="component" value="Unassembled WGS sequence"/>
</dbReference>
<evidence type="ECO:0000313" key="2">
    <source>
        <dbReference type="EMBL" id="THH30532.1"/>
    </source>
</evidence>
<evidence type="ECO:0000313" key="3">
    <source>
        <dbReference type="Proteomes" id="UP000308730"/>
    </source>
</evidence>